<feature type="region of interest" description="Disordered" evidence="1">
    <location>
        <begin position="24"/>
        <end position="62"/>
    </location>
</feature>
<accession>A0A0U0ZLF4</accession>
<sequence>MKIGLVSTLLVTCGLAAGCLEPPPQPAQPSVTPPSASPTPSKPVVALTPAQAPPTATPAFGFSPTLDQVSGKQGQVEYEVKLPQVTGDKAAARDRFNEGMRTALDDTVRGLNDAKLAKPATIGDGQLQAQESSRVSFIGPHVLTGVAVFLTNSGGPYPSHRVATITINTDTAQPIMFGEVFADQGAARERLRALALELGAPDRIKAAGDMKSEQFLHWVPVPKGLTFYISVPHAAGDYVPVTVPWAKIRDQVVPAMVPVLSQ</sequence>
<evidence type="ECO:0000256" key="1">
    <source>
        <dbReference type="SAM" id="MobiDB-lite"/>
    </source>
</evidence>
<dbReference type="PROSITE" id="PS51257">
    <property type="entry name" value="PROKAR_LIPOPROTEIN"/>
    <property type="match status" value="1"/>
</dbReference>
<name>A0A0U0ZLF4_9MYCO</name>
<protein>
    <recommendedName>
        <fullName evidence="4">DUF3298 domain-containing protein</fullName>
    </recommendedName>
</protein>
<evidence type="ECO:0000313" key="3">
    <source>
        <dbReference type="Proteomes" id="UP000045782"/>
    </source>
</evidence>
<dbReference type="AlphaFoldDB" id="A0A0U0ZLF4"/>
<proteinExistence type="predicted"/>
<dbReference type="EMBL" id="CSWP01000004">
    <property type="protein sequence ID" value="CPV51110.1"/>
    <property type="molecule type" value="Genomic_DNA"/>
</dbReference>
<feature type="compositionally biased region" description="Pro residues" evidence="1">
    <location>
        <begin position="24"/>
        <end position="41"/>
    </location>
</feature>
<organism evidence="2 3">
    <name type="scientific">Mycobacteroides abscessus</name>
    <dbReference type="NCBI Taxonomy" id="36809"/>
    <lineage>
        <taxon>Bacteria</taxon>
        <taxon>Bacillati</taxon>
        <taxon>Actinomycetota</taxon>
        <taxon>Actinomycetes</taxon>
        <taxon>Mycobacteriales</taxon>
        <taxon>Mycobacteriaceae</taxon>
        <taxon>Mycobacteroides</taxon>
    </lineage>
</organism>
<gene>
    <name evidence="2" type="ORF">ERS075579_02236</name>
</gene>
<dbReference type="Proteomes" id="UP000045782">
    <property type="component" value="Unassembled WGS sequence"/>
</dbReference>
<reference evidence="2 3" key="1">
    <citation type="submission" date="2015-03" db="EMBL/GenBank/DDBJ databases">
        <authorList>
            <person name="Murphy D."/>
        </authorList>
    </citation>
    <scope>NUCLEOTIDE SEQUENCE [LARGE SCALE GENOMIC DNA]</scope>
    <source>
        <strain evidence="2 3">PAP088</strain>
    </source>
</reference>
<evidence type="ECO:0000313" key="2">
    <source>
        <dbReference type="EMBL" id="CPV51110.1"/>
    </source>
</evidence>
<evidence type="ECO:0008006" key="4">
    <source>
        <dbReference type="Google" id="ProtNLM"/>
    </source>
</evidence>